<reference evidence="2" key="1">
    <citation type="submission" date="2020-12" db="EMBL/GenBank/DDBJ databases">
        <title>The genome sequence of Inhella sp. 1Y17.</title>
        <authorList>
            <person name="Liu Y."/>
        </authorList>
    </citation>
    <scope>NUCLEOTIDE SEQUENCE</scope>
    <source>
        <strain evidence="2">1Y17</strain>
    </source>
</reference>
<feature type="transmembrane region" description="Helical" evidence="1">
    <location>
        <begin position="86"/>
        <end position="106"/>
    </location>
</feature>
<dbReference type="EMBL" id="JAEDAK010000011">
    <property type="protein sequence ID" value="MBH9578386.1"/>
    <property type="molecule type" value="Genomic_DNA"/>
</dbReference>
<keyword evidence="3" id="KW-1185">Reference proteome</keyword>
<protein>
    <recommendedName>
        <fullName evidence="4">Pilus assembly protein</fullName>
    </recommendedName>
</protein>
<dbReference type="Proteomes" id="UP000613266">
    <property type="component" value="Unassembled WGS sequence"/>
</dbReference>
<keyword evidence="1" id="KW-0472">Membrane</keyword>
<evidence type="ECO:0000256" key="1">
    <source>
        <dbReference type="SAM" id="Phobius"/>
    </source>
</evidence>
<accession>A0A931NHM3</accession>
<feature type="transmembrane region" description="Helical" evidence="1">
    <location>
        <begin position="53"/>
        <end position="74"/>
    </location>
</feature>
<comment type="caution">
    <text evidence="2">The sequence shown here is derived from an EMBL/GenBank/DDBJ whole genome shotgun (WGS) entry which is preliminary data.</text>
</comment>
<name>A0A931NHM3_9BURK</name>
<dbReference type="AlphaFoldDB" id="A0A931NHM3"/>
<keyword evidence="1" id="KW-1133">Transmembrane helix</keyword>
<evidence type="ECO:0000313" key="2">
    <source>
        <dbReference type="EMBL" id="MBH9578386.1"/>
    </source>
</evidence>
<feature type="transmembrane region" description="Helical" evidence="1">
    <location>
        <begin position="20"/>
        <end position="41"/>
    </location>
</feature>
<proteinExistence type="predicted"/>
<dbReference type="RefSeq" id="WP_198112154.1">
    <property type="nucleotide sequence ID" value="NZ_JAEDAK010000011.1"/>
</dbReference>
<keyword evidence="1" id="KW-0812">Transmembrane</keyword>
<gene>
    <name evidence="2" type="ORF">I7X39_15955</name>
</gene>
<sequence>MSKLRIDARPWQASLNVALIHLALSGAVILVIAALAFWVWFPTPYRDMLAGNRLFMLIACVDLALGPLLTLVAFDPRKLRRVLARDLCVIACLQFAALGYGVWTMFAARPVHLAFEVDLFRIVTQTQVDDESLRAAPDPLKVLPWGRPTLIGVIKPTGANLVEATLLGMTGVHLAHQPKYWLPFEAVRSQVWRRARPLDQLRLRNAAERQALSTALKAAAHPAATLRWVPVLSARSSWIALVSEVGEPVAFADIDSY</sequence>
<evidence type="ECO:0008006" key="4">
    <source>
        <dbReference type="Google" id="ProtNLM"/>
    </source>
</evidence>
<evidence type="ECO:0000313" key="3">
    <source>
        <dbReference type="Proteomes" id="UP000613266"/>
    </source>
</evidence>
<organism evidence="2 3">
    <name type="scientific">Inhella proteolytica</name>
    <dbReference type="NCBI Taxonomy" id="2795029"/>
    <lineage>
        <taxon>Bacteria</taxon>
        <taxon>Pseudomonadati</taxon>
        <taxon>Pseudomonadota</taxon>
        <taxon>Betaproteobacteria</taxon>
        <taxon>Burkholderiales</taxon>
        <taxon>Sphaerotilaceae</taxon>
        <taxon>Inhella</taxon>
    </lineage>
</organism>